<protein>
    <recommendedName>
        <fullName evidence="7 9">Uroporphyrinogen-III synthase</fullName>
        <ecNumber evidence="3 9">4.2.1.75</ecNumber>
    </recommendedName>
</protein>
<evidence type="ECO:0000256" key="9">
    <source>
        <dbReference type="RuleBase" id="RU366031"/>
    </source>
</evidence>
<comment type="pathway">
    <text evidence="1 9">Porphyrin-containing compound metabolism; protoporphyrin-IX biosynthesis; coproporphyrinogen-III from 5-aminolevulinate: step 3/4.</text>
</comment>
<evidence type="ECO:0000256" key="1">
    <source>
        <dbReference type="ARBA" id="ARBA00004772"/>
    </source>
</evidence>
<dbReference type="PANTHER" id="PTHR38042:SF1">
    <property type="entry name" value="UROPORPHYRINOGEN-III SYNTHASE, CHLOROPLASTIC"/>
    <property type="match status" value="1"/>
</dbReference>
<gene>
    <name evidence="11" type="ORF">ENJ65_06305</name>
</gene>
<dbReference type="AlphaFoldDB" id="A0A832J7P9"/>
<dbReference type="SUPFAM" id="SSF69618">
    <property type="entry name" value="HemD-like"/>
    <property type="match status" value="1"/>
</dbReference>
<comment type="caution">
    <text evidence="11">The sequence shown here is derived from an EMBL/GenBank/DDBJ whole genome shotgun (WGS) entry which is preliminary data.</text>
</comment>
<keyword evidence="4 9" id="KW-0456">Lyase</keyword>
<dbReference type="GO" id="GO:0006782">
    <property type="term" value="P:protoporphyrinogen IX biosynthetic process"/>
    <property type="evidence" value="ECO:0007669"/>
    <property type="project" value="UniProtKB-UniRule"/>
</dbReference>
<name>A0A832J7P9_9GAMM</name>
<evidence type="ECO:0000256" key="8">
    <source>
        <dbReference type="ARBA" id="ARBA00048617"/>
    </source>
</evidence>
<evidence type="ECO:0000256" key="3">
    <source>
        <dbReference type="ARBA" id="ARBA00013109"/>
    </source>
</evidence>
<reference evidence="11" key="1">
    <citation type="journal article" date="2020" name="mSystems">
        <title>Genome- and Community-Level Interaction Insights into Carbon Utilization and Element Cycling Functions of Hydrothermarchaeota in Hydrothermal Sediment.</title>
        <authorList>
            <person name="Zhou Z."/>
            <person name="Liu Y."/>
            <person name="Xu W."/>
            <person name="Pan J."/>
            <person name="Luo Z.H."/>
            <person name="Li M."/>
        </authorList>
    </citation>
    <scope>NUCLEOTIDE SEQUENCE [LARGE SCALE GENOMIC DNA]</scope>
    <source>
        <strain evidence="11">HyVt-505</strain>
    </source>
</reference>
<evidence type="ECO:0000256" key="2">
    <source>
        <dbReference type="ARBA" id="ARBA00008133"/>
    </source>
</evidence>
<dbReference type="EC" id="4.2.1.75" evidence="3 9"/>
<dbReference type="EMBL" id="DRNF01000399">
    <property type="protein sequence ID" value="HHJ81229.1"/>
    <property type="molecule type" value="Genomic_DNA"/>
</dbReference>
<comment type="similarity">
    <text evidence="2 9">Belongs to the uroporphyrinogen-III synthase family.</text>
</comment>
<evidence type="ECO:0000256" key="4">
    <source>
        <dbReference type="ARBA" id="ARBA00023239"/>
    </source>
</evidence>
<keyword evidence="5 9" id="KW-0627">Porphyrin biosynthesis</keyword>
<feature type="domain" description="Tetrapyrrole biosynthesis uroporphyrinogen III synthase" evidence="10">
    <location>
        <begin position="26"/>
        <end position="246"/>
    </location>
</feature>
<dbReference type="InterPro" id="IPR039793">
    <property type="entry name" value="UROS/Hem4"/>
</dbReference>
<evidence type="ECO:0000256" key="5">
    <source>
        <dbReference type="ARBA" id="ARBA00023244"/>
    </source>
</evidence>
<proteinExistence type="inferred from homology"/>
<evidence type="ECO:0000313" key="11">
    <source>
        <dbReference type="EMBL" id="HHJ81229.1"/>
    </source>
</evidence>
<dbReference type="GO" id="GO:0006780">
    <property type="term" value="P:uroporphyrinogen III biosynthetic process"/>
    <property type="evidence" value="ECO:0007669"/>
    <property type="project" value="UniProtKB-UniRule"/>
</dbReference>
<accession>A0A832J7P9</accession>
<organism evidence="11">
    <name type="scientific">Candidatus Tenderia electrophaga</name>
    <dbReference type="NCBI Taxonomy" id="1748243"/>
    <lineage>
        <taxon>Bacteria</taxon>
        <taxon>Pseudomonadati</taxon>
        <taxon>Pseudomonadota</taxon>
        <taxon>Gammaproteobacteria</taxon>
        <taxon>Candidatus Tenderiales</taxon>
        <taxon>Candidatus Tenderiaceae</taxon>
        <taxon>Candidatus Tenderia</taxon>
    </lineage>
</organism>
<dbReference type="InterPro" id="IPR003754">
    <property type="entry name" value="4pyrrol_synth_uPrphyn_synth"/>
</dbReference>
<dbReference type="Proteomes" id="UP000885832">
    <property type="component" value="Unassembled WGS sequence"/>
</dbReference>
<evidence type="ECO:0000256" key="6">
    <source>
        <dbReference type="ARBA" id="ARBA00037589"/>
    </source>
</evidence>
<dbReference type="Gene3D" id="3.40.50.10090">
    <property type="match status" value="2"/>
</dbReference>
<comment type="function">
    <text evidence="6 9">Catalyzes cyclization of the linear tetrapyrrole, hydroxymethylbilane, to the macrocyclic uroporphyrinogen III.</text>
</comment>
<dbReference type="PANTHER" id="PTHR38042">
    <property type="entry name" value="UROPORPHYRINOGEN-III SYNTHASE, CHLOROPLASTIC"/>
    <property type="match status" value="1"/>
</dbReference>
<comment type="catalytic activity">
    <reaction evidence="8 9">
        <text>hydroxymethylbilane = uroporphyrinogen III + H2O</text>
        <dbReference type="Rhea" id="RHEA:18965"/>
        <dbReference type="ChEBI" id="CHEBI:15377"/>
        <dbReference type="ChEBI" id="CHEBI:57308"/>
        <dbReference type="ChEBI" id="CHEBI:57845"/>
        <dbReference type="EC" id="4.2.1.75"/>
    </reaction>
</comment>
<dbReference type="UniPathway" id="UPA00251">
    <property type="reaction ID" value="UER00320"/>
</dbReference>
<evidence type="ECO:0000259" key="10">
    <source>
        <dbReference type="Pfam" id="PF02602"/>
    </source>
</evidence>
<sequence length="260" mass="28565">MTETQSLAGVTVAVTRPAKQAGPLCQLIEDQGGKAISFPSLEILEIQQSEQLASITKRLHLFDMAIFISVNAVEGAARLIGNTLPPSLKLIAVGHSSRKAVEQQWQQAALCPASGANSEALLAMTELQQIKGRHILIFRGQGGRELLAQTLSQRGATVEYAEVYRRGRPTGDLEALQKQTPGIDLITATSNESLQNLYDMANNEQRDWLLARQLIVISKRTAQLARQLGFRHPAIVSTQSTNQGLTNVMQTWRNQQHNNH</sequence>
<dbReference type="CDD" id="cd06578">
    <property type="entry name" value="HemD"/>
    <property type="match status" value="1"/>
</dbReference>
<evidence type="ECO:0000256" key="7">
    <source>
        <dbReference type="ARBA" id="ARBA00040167"/>
    </source>
</evidence>
<dbReference type="InterPro" id="IPR036108">
    <property type="entry name" value="4pyrrol_syn_uPrphyn_synt_sf"/>
</dbReference>
<dbReference type="Pfam" id="PF02602">
    <property type="entry name" value="HEM4"/>
    <property type="match status" value="1"/>
</dbReference>
<dbReference type="GO" id="GO:0004852">
    <property type="term" value="F:uroporphyrinogen-III synthase activity"/>
    <property type="evidence" value="ECO:0007669"/>
    <property type="project" value="UniProtKB-UniRule"/>
</dbReference>